<keyword evidence="1" id="KW-0547">Nucleotide-binding</keyword>
<dbReference type="EMBL" id="JAPCID010000033">
    <property type="protein sequence ID" value="MDA0140126.1"/>
    <property type="molecule type" value="Genomic_DNA"/>
</dbReference>
<accession>A0ABT4RNI7</accession>
<comment type="caution">
    <text evidence="3">The sequence shown here is derived from an EMBL/GenBank/DDBJ whole genome shotgun (WGS) entry which is preliminary data.</text>
</comment>
<dbReference type="SUPFAM" id="SSF56059">
    <property type="entry name" value="Glutathione synthetase ATP-binding domain-like"/>
    <property type="match status" value="1"/>
</dbReference>
<gene>
    <name evidence="3" type="ORF">OJ962_21665</name>
</gene>
<organism evidence="3 4">
    <name type="scientific">Solirubrobacter deserti</name>
    <dbReference type="NCBI Taxonomy" id="2282478"/>
    <lineage>
        <taxon>Bacteria</taxon>
        <taxon>Bacillati</taxon>
        <taxon>Actinomycetota</taxon>
        <taxon>Thermoleophilia</taxon>
        <taxon>Solirubrobacterales</taxon>
        <taxon>Solirubrobacteraceae</taxon>
        <taxon>Solirubrobacter</taxon>
    </lineage>
</organism>
<dbReference type="Proteomes" id="UP001147700">
    <property type="component" value="Unassembled WGS sequence"/>
</dbReference>
<evidence type="ECO:0000313" key="4">
    <source>
        <dbReference type="Proteomes" id="UP001147700"/>
    </source>
</evidence>
<reference evidence="3" key="1">
    <citation type="submission" date="2022-10" db="EMBL/GenBank/DDBJ databases">
        <title>The WGS of Solirubrobacter sp. CPCC 204708.</title>
        <authorList>
            <person name="Jiang Z."/>
        </authorList>
    </citation>
    <scope>NUCLEOTIDE SEQUENCE</scope>
    <source>
        <strain evidence="3">CPCC 204708</strain>
    </source>
</reference>
<keyword evidence="1" id="KW-0067">ATP-binding</keyword>
<dbReference type="RefSeq" id="WP_202955956.1">
    <property type="nucleotide sequence ID" value="NZ_JAPCID010000033.1"/>
</dbReference>
<keyword evidence="4" id="KW-1185">Reference proteome</keyword>
<dbReference type="Gene3D" id="3.30.470.20">
    <property type="entry name" value="ATP-grasp fold, B domain"/>
    <property type="match status" value="1"/>
</dbReference>
<evidence type="ECO:0000256" key="1">
    <source>
        <dbReference type="PROSITE-ProRule" id="PRU00409"/>
    </source>
</evidence>
<sequence>MTKRAIDAIRGALAERRLVWFGIRGEDGEALLQIPELEASYSIIAPLRSGRLREESNVALEQISRRRPDLDRYDIDLDPHPSAREFSARLMREVSGRCVMMTYRPSRLISELAFSMSDTMTLAGLFKDRQQAFEYKPWVETALAARGILGLDWRYVADQHLGRAQRMVAGGRPHILRASRTSGGVGIALAETEADVERLWRQDPDSFVAVAPFLDPTVPINFSGVVFDDGSVRLHPASVQLIGIPSCTQRRFGYCGNDFSAIKTLGDDVLAQVDAMGRAIGEWLHEERYRGVFGVDALVDGGAVRFVEINARFQGSSAPSAEIAHALDVPDLFLDHLNAALGGQPTDSGQTIAEWTASQPDLAHVVLHNTTGADLVRDPDVPLSPRSRGVRLAQLPEAGVPLADGAAICRVTLDRSVTESGFALDEPAERLVADLRRAFVSA</sequence>
<proteinExistence type="predicted"/>
<evidence type="ECO:0000259" key="2">
    <source>
        <dbReference type="PROSITE" id="PS50975"/>
    </source>
</evidence>
<protein>
    <recommendedName>
        <fullName evidence="2">ATP-grasp domain-containing protein</fullName>
    </recommendedName>
</protein>
<feature type="domain" description="ATP-grasp" evidence="2">
    <location>
        <begin position="140"/>
        <end position="338"/>
    </location>
</feature>
<dbReference type="PROSITE" id="PS50975">
    <property type="entry name" value="ATP_GRASP"/>
    <property type="match status" value="1"/>
</dbReference>
<dbReference type="InterPro" id="IPR011761">
    <property type="entry name" value="ATP-grasp"/>
</dbReference>
<evidence type="ECO:0000313" key="3">
    <source>
        <dbReference type="EMBL" id="MDA0140126.1"/>
    </source>
</evidence>
<name>A0ABT4RNI7_9ACTN</name>